<sequence length="160" mass="19131">MKAEDQQKFLQLLYRFGYDMKTISGYLPEYTVEELTHIYQRLILTFGKQCVNQGGSCDIQQIKDVYFYEDEIRFDVVKEENGRLIEKGNIQLPDYKSKTYMMLKDFEFSLRWKINMVNSFYKNFEKHGNIKPYDESDVEKEGKEAEENIIENEISVNKIQ</sequence>
<evidence type="ECO:0000313" key="1">
    <source>
        <dbReference type="EMBL" id="TBU04480.1"/>
    </source>
</evidence>
<keyword evidence="2" id="KW-1185">Reference proteome</keyword>
<dbReference type="EMBL" id="PITI01000758">
    <property type="protein sequence ID" value="TBU04480.1"/>
    <property type="molecule type" value="Genomic_DNA"/>
</dbReference>
<dbReference type="AlphaFoldDB" id="A0A4Q9LC87"/>
<proteinExistence type="predicted"/>
<dbReference type="VEuPathDB" id="MicrosporidiaDB:CWI39_0451p0020"/>
<accession>A0A4Q9LC87</accession>
<protein>
    <submittedName>
        <fullName evidence="1">Uncharacterized protein</fullName>
    </submittedName>
</protein>
<comment type="caution">
    <text evidence="1">The sequence shown here is derived from an EMBL/GenBank/DDBJ whole genome shotgun (WGS) entry which is preliminary data.</text>
</comment>
<reference evidence="1 2" key="1">
    <citation type="submission" date="2017-12" db="EMBL/GenBank/DDBJ databases">
        <authorList>
            <person name="Pombert J.-F."/>
            <person name="Haag K.L."/>
            <person name="Ebert D."/>
        </authorList>
    </citation>
    <scope>NUCLEOTIDE SEQUENCE [LARGE SCALE GENOMIC DNA]</scope>
    <source>
        <strain evidence="1">BE-OM-2</strain>
    </source>
</reference>
<dbReference type="Proteomes" id="UP000291404">
    <property type="component" value="Unassembled WGS sequence"/>
</dbReference>
<name>A0A4Q9LC87_9MICR</name>
<evidence type="ECO:0000313" key="2">
    <source>
        <dbReference type="Proteomes" id="UP000291404"/>
    </source>
</evidence>
<organism evidence="1 2">
    <name type="scientific">Hamiltosporidium magnivora</name>
    <dbReference type="NCBI Taxonomy" id="148818"/>
    <lineage>
        <taxon>Eukaryota</taxon>
        <taxon>Fungi</taxon>
        <taxon>Fungi incertae sedis</taxon>
        <taxon>Microsporidia</taxon>
        <taxon>Dubosqiidae</taxon>
        <taxon>Hamiltosporidium</taxon>
    </lineage>
</organism>
<dbReference type="VEuPathDB" id="MicrosporidiaDB:CWI36_0758p0030"/>
<gene>
    <name evidence="1" type="ORF">CWI36_0758p0030</name>
</gene>